<name>A0A7G7MBQ2_9PSEU</name>
<protein>
    <submittedName>
        <fullName evidence="6">ATP-binding cassette domain-containing protein</fullName>
    </submittedName>
</protein>
<dbReference type="KEGG" id="ppel:H6H00_18340"/>
<keyword evidence="4" id="KW-0812">Transmembrane</keyword>
<dbReference type="AlphaFoldDB" id="A0A7G7MBQ2"/>
<dbReference type="GO" id="GO:0016887">
    <property type="term" value="F:ATP hydrolysis activity"/>
    <property type="evidence" value="ECO:0007669"/>
    <property type="project" value="InterPro"/>
</dbReference>
<keyword evidence="4" id="KW-0472">Membrane</keyword>
<dbReference type="PROSITE" id="PS50893">
    <property type="entry name" value="ABC_TRANSPORTER_2"/>
    <property type="match status" value="1"/>
</dbReference>
<evidence type="ECO:0000256" key="2">
    <source>
        <dbReference type="ARBA" id="ARBA00022741"/>
    </source>
</evidence>
<organism evidence="6 7">
    <name type="scientific">Pseudonocardia petroleophila</name>
    <dbReference type="NCBI Taxonomy" id="37331"/>
    <lineage>
        <taxon>Bacteria</taxon>
        <taxon>Bacillati</taxon>
        <taxon>Actinomycetota</taxon>
        <taxon>Actinomycetes</taxon>
        <taxon>Pseudonocardiales</taxon>
        <taxon>Pseudonocardiaceae</taxon>
        <taxon>Pseudonocardia</taxon>
    </lineage>
</organism>
<gene>
    <name evidence="6" type="ORF">H6H00_18340</name>
</gene>
<evidence type="ECO:0000259" key="5">
    <source>
        <dbReference type="PROSITE" id="PS50893"/>
    </source>
</evidence>
<evidence type="ECO:0000256" key="4">
    <source>
        <dbReference type="SAM" id="Phobius"/>
    </source>
</evidence>
<dbReference type="PANTHER" id="PTHR43023">
    <property type="entry name" value="PROTEIN TRIGALACTOSYLDIACYLGLYCEROL 3, CHLOROPLASTIC"/>
    <property type="match status" value="1"/>
</dbReference>
<dbReference type="Proteomes" id="UP000515728">
    <property type="component" value="Chromosome"/>
</dbReference>
<dbReference type="GO" id="GO:0005524">
    <property type="term" value="F:ATP binding"/>
    <property type="evidence" value="ECO:0007669"/>
    <property type="project" value="UniProtKB-KW"/>
</dbReference>
<reference evidence="6 7" key="1">
    <citation type="submission" date="2020-08" db="EMBL/GenBank/DDBJ databases">
        <authorList>
            <person name="Mo P."/>
        </authorList>
    </citation>
    <scope>NUCLEOTIDE SEQUENCE [LARGE SCALE GENOMIC DNA]</scope>
    <source>
        <strain evidence="6 7">CGMCC 4.1532</strain>
    </source>
</reference>
<keyword evidence="1" id="KW-0813">Transport</keyword>
<keyword evidence="7" id="KW-1185">Reference proteome</keyword>
<accession>A0A7G7MBQ2</accession>
<dbReference type="Gene3D" id="3.40.50.300">
    <property type="entry name" value="P-loop containing nucleotide triphosphate hydrolases"/>
    <property type="match status" value="1"/>
</dbReference>
<evidence type="ECO:0000256" key="3">
    <source>
        <dbReference type="ARBA" id="ARBA00022840"/>
    </source>
</evidence>
<dbReference type="SUPFAM" id="SSF52540">
    <property type="entry name" value="P-loop containing nucleoside triphosphate hydrolases"/>
    <property type="match status" value="1"/>
</dbReference>
<feature type="domain" description="ABC transporter" evidence="5">
    <location>
        <begin position="34"/>
        <end position="274"/>
    </location>
</feature>
<sequence>MGQDAPTRPNARRGRWAMQAIGGHLVPDSAAPDIRFDDISTSLGGEVVHQRLRAEIPAGQITVLMGPSGGGKTTLVRHLVGLVPPDTGRVLVGGRSVWDLDPKSLKALRAQMGVLLGGATLFEPSVFGSQTVRENLALPLHLQNVDEESIHATTVWWLQTLGLEAVADQLPEQISARMRRRVALGAAMVGGRPLIVLDDVDLGLDAPTTARTVQAILTSQRRSGATMLITTHDIELAKALDGRLAVLANGRIVANGPTRELLAGVDDAEEFDRRFHVLDWMGPPMPEIERRGGRSRELTSDPQLVIMALIAFATILAFVLAMRATGGPLGP</sequence>
<dbReference type="InterPro" id="IPR003593">
    <property type="entry name" value="AAA+_ATPase"/>
</dbReference>
<dbReference type="InterPro" id="IPR027417">
    <property type="entry name" value="P-loop_NTPase"/>
</dbReference>
<dbReference type="PANTHER" id="PTHR43023:SF3">
    <property type="entry name" value="PROTEIN TRIGALACTOSYLDIACYLGLYCEROL 3, CHLOROPLASTIC"/>
    <property type="match status" value="1"/>
</dbReference>
<dbReference type="SMART" id="SM00382">
    <property type="entry name" value="AAA"/>
    <property type="match status" value="1"/>
</dbReference>
<keyword evidence="4" id="KW-1133">Transmembrane helix</keyword>
<evidence type="ECO:0000256" key="1">
    <source>
        <dbReference type="ARBA" id="ARBA00022448"/>
    </source>
</evidence>
<evidence type="ECO:0000313" key="7">
    <source>
        <dbReference type="Proteomes" id="UP000515728"/>
    </source>
</evidence>
<dbReference type="EMBL" id="CP060131">
    <property type="protein sequence ID" value="QNG50213.1"/>
    <property type="molecule type" value="Genomic_DNA"/>
</dbReference>
<evidence type="ECO:0000313" key="6">
    <source>
        <dbReference type="EMBL" id="QNG50213.1"/>
    </source>
</evidence>
<feature type="transmembrane region" description="Helical" evidence="4">
    <location>
        <begin position="304"/>
        <end position="324"/>
    </location>
</feature>
<keyword evidence="3 6" id="KW-0067">ATP-binding</keyword>
<proteinExistence type="predicted"/>
<dbReference type="Pfam" id="PF00005">
    <property type="entry name" value="ABC_tran"/>
    <property type="match status" value="1"/>
</dbReference>
<dbReference type="RefSeq" id="WP_185716975.1">
    <property type="nucleotide sequence ID" value="NZ_BAAAWI010000001.1"/>
</dbReference>
<keyword evidence="2" id="KW-0547">Nucleotide-binding</keyword>
<dbReference type="InterPro" id="IPR003439">
    <property type="entry name" value="ABC_transporter-like_ATP-bd"/>
</dbReference>